<dbReference type="PANTHER" id="PTHR10867">
    <property type="entry name" value="NNMT/PNMT/TEMT FAMILY MEMBER"/>
    <property type="match status" value="1"/>
</dbReference>
<proteinExistence type="inferred from homology"/>
<reference evidence="5" key="3">
    <citation type="submission" date="2025-09" db="UniProtKB">
        <authorList>
            <consortium name="Ensembl"/>
        </authorList>
    </citation>
    <scope>IDENTIFICATION</scope>
</reference>
<protein>
    <submittedName>
        <fullName evidence="5">Uncharacterized protein</fullName>
    </submittedName>
</protein>
<evidence type="ECO:0000256" key="2">
    <source>
        <dbReference type="ARBA" id="ARBA00022603"/>
    </source>
</evidence>
<keyword evidence="2" id="KW-0489">Methyltransferase</keyword>
<dbReference type="Gene3D" id="3.40.50.150">
    <property type="entry name" value="Vaccinia Virus protein VP39"/>
    <property type="match status" value="1"/>
</dbReference>
<keyword evidence="6" id="KW-1185">Reference proteome</keyword>
<reference evidence="5" key="2">
    <citation type="submission" date="2025-08" db="UniProtKB">
        <authorList>
            <consortium name="Ensembl"/>
        </authorList>
    </citation>
    <scope>IDENTIFICATION</scope>
</reference>
<dbReference type="GO" id="GO:0005829">
    <property type="term" value="C:cytosol"/>
    <property type="evidence" value="ECO:0007669"/>
    <property type="project" value="TreeGrafter"/>
</dbReference>
<sequence length="158" mass="17579">MEEPGIPTEARLYRRNSDPSEYLKEFHSMGSSRAGASAFAMQNLRTLQGMFCPGEGDTLRDGCGPTMHQLLPACEHFQEIITGAFHWEPVVKYVWELEGDSEKWAEKQEKLRKKVKQKNLQTNSPNNPGDPPCPTATPGLFPAPQAHWGLNPHPGLPG</sequence>
<evidence type="ECO:0000313" key="5">
    <source>
        <dbReference type="Ensembl" id="ENSCPVP00000023608.1"/>
    </source>
</evidence>
<keyword evidence="4" id="KW-0949">S-adenosyl-L-methionine</keyword>
<dbReference type="InterPro" id="IPR029063">
    <property type="entry name" value="SAM-dependent_MTases_sf"/>
</dbReference>
<dbReference type="Pfam" id="PF01234">
    <property type="entry name" value="NNMT_PNMT_TEMT"/>
    <property type="match status" value="1"/>
</dbReference>
<accession>A0A8U8CDL7</accession>
<comment type="similarity">
    <text evidence="1">Belongs to the class I-like SAM-binding methyltransferase superfamily. NNMT/PNMT/TEMT family.</text>
</comment>
<evidence type="ECO:0000313" key="6">
    <source>
        <dbReference type="Proteomes" id="UP000694382"/>
    </source>
</evidence>
<evidence type="ECO:0000256" key="3">
    <source>
        <dbReference type="ARBA" id="ARBA00022679"/>
    </source>
</evidence>
<dbReference type="Ensembl" id="ENSCPVT00000025383.1">
    <property type="protein sequence ID" value="ENSCPVP00000023608.1"/>
    <property type="gene ID" value="ENSCPVG00000017116.1"/>
</dbReference>
<keyword evidence="3" id="KW-0808">Transferase</keyword>
<dbReference type="GO" id="GO:0032259">
    <property type="term" value="P:methylation"/>
    <property type="evidence" value="ECO:0007669"/>
    <property type="project" value="UniProtKB-KW"/>
</dbReference>
<dbReference type="AlphaFoldDB" id="A0A8U8CDL7"/>
<dbReference type="GO" id="GO:0008170">
    <property type="term" value="F:N-methyltransferase activity"/>
    <property type="evidence" value="ECO:0007669"/>
    <property type="project" value="TreeGrafter"/>
</dbReference>
<dbReference type="InterPro" id="IPR000940">
    <property type="entry name" value="NNMT_TEMT_trans"/>
</dbReference>
<evidence type="ECO:0000256" key="4">
    <source>
        <dbReference type="ARBA" id="ARBA00022691"/>
    </source>
</evidence>
<dbReference type="PANTHER" id="PTHR10867:SF32">
    <property type="entry name" value="NICOTINAMIDE N-METHYLTRANSFERASE"/>
    <property type="match status" value="1"/>
</dbReference>
<evidence type="ECO:0000256" key="1">
    <source>
        <dbReference type="ARBA" id="ARBA00007996"/>
    </source>
</evidence>
<reference evidence="5" key="1">
    <citation type="submission" date="2020-02" db="EMBL/GenBank/DDBJ databases">
        <authorList>
            <person name="Enbody D E."/>
            <person name="Pettersson E M."/>
        </authorList>
    </citation>
    <scope>NUCLEOTIDE SEQUENCE [LARGE SCALE GENOMIC DNA]</scope>
</reference>
<name>A0A8U8CDL7_GEOPR</name>
<dbReference type="Proteomes" id="UP000694382">
    <property type="component" value="Chromosome 24"/>
</dbReference>
<organism evidence="5 6">
    <name type="scientific">Geospiza parvula</name>
    <name type="common">Small tree-finch</name>
    <name type="synonym">Camarhynchus parvulus</name>
    <dbReference type="NCBI Taxonomy" id="87175"/>
    <lineage>
        <taxon>Eukaryota</taxon>
        <taxon>Metazoa</taxon>
        <taxon>Chordata</taxon>
        <taxon>Craniata</taxon>
        <taxon>Vertebrata</taxon>
        <taxon>Euteleostomi</taxon>
        <taxon>Archelosauria</taxon>
        <taxon>Archosauria</taxon>
        <taxon>Dinosauria</taxon>
        <taxon>Saurischia</taxon>
        <taxon>Theropoda</taxon>
        <taxon>Coelurosauria</taxon>
        <taxon>Aves</taxon>
        <taxon>Neognathae</taxon>
        <taxon>Neoaves</taxon>
        <taxon>Telluraves</taxon>
        <taxon>Australaves</taxon>
        <taxon>Passeriformes</taxon>
        <taxon>Thraupidae</taxon>
        <taxon>Camarhynchus</taxon>
    </lineage>
</organism>